<proteinExistence type="inferred from homology"/>
<feature type="transmembrane region" description="Helical" evidence="6">
    <location>
        <begin position="239"/>
        <end position="255"/>
    </location>
</feature>
<feature type="transmembrane region" description="Helical" evidence="6">
    <location>
        <begin position="142"/>
        <end position="161"/>
    </location>
</feature>
<dbReference type="InterPro" id="IPR037185">
    <property type="entry name" value="EmrE-like"/>
</dbReference>
<keyword evidence="3 6" id="KW-0812">Transmembrane</keyword>
<dbReference type="Proteomes" id="UP001501747">
    <property type="component" value="Unassembled WGS sequence"/>
</dbReference>
<sequence length="281" mass="28661">MLGSLGVLAFSFSLPATRLAVAGMDPWFVAFGRAVVAAALAVVYLRVTRAPLPDRSQLWRLAVVAFGVVVGFPLFTSLALVTQTASHGAVAVALLPAATAVFAVLRAGERPSRVFWLASGGGLLAVLAFFVVAGGAGGGFEAADLLLLAAILACALGYAEGGALSRELGGARTICWALVVSLPVTLPVTAVSVALGDFANVNASSLFGFGYVSAISMFLGFFAWYAGLARGGVARIGQLQLVQPVLTLLWSALFLGENPGIAAVGAAVIVLICVALTQRAR</sequence>
<dbReference type="EMBL" id="BAABAL010000021">
    <property type="protein sequence ID" value="GAA4032628.1"/>
    <property type="molecule type" value="Genomic_DNA"/>
</dbReference>
<organism evidence="8 9">
    <name type="scientific">Allokutzneria multivorans</name>
    <dbReference type="NCBI Taxonomy" id="1142134"/>
    <lineage>
        <taxon>Bacteria</taxon>
        <taxon>Bacillati</taxon>
        <taxon>Actinomycetota</taxon>
        <taxon>Actinomycetes</taxon>
        <taxon>Pseudonocardiales</taxon>
        <taxon>Pseudonocardiaceae</taxon>
        <taxon>Allokutzneria</taxon>
    </lineage>
</organism>
<gene>
    <name evidence="8" type="ORF">GCM10022247_67070</name>
</gene>
<name>A0ABP7TX76_9PSEU</name>
<feature type="domain" description="EamA" evidence="7">
    <location>
        <begin position="143"/>
        <end position="277"/>
    </location>
</feature>
<evidence type="ECO:0000256" key="3">
    <source>
        <dbReference type="ARBA" id="ARBA00022692"/>
    </source>
</evidence>
<dbReference type="Pfam" id="PF00892">
    <property type="entry name" value="EamA"/>
    <property type="match status" value="2"/>
</dbReference>
<dbReference type="PANTHER" id="PTHR32322">
    <property type="entry name" value="INNER MEMBRANE TRANSPORTER"/>
    <property type="match status" value="1"/>
</dbReference>
<feature type="transmembrane region" description="Helical" evidence="6">
    <location>
        <begin position="173"/>
        <end position="195"/>
    </location>
</feature>
<feature type="transmembrane region" description="Helical" evidence="6">
    <location>
        <begin position="261"/>
        <end position="277"/>
    </location>
</feature>
<feature type="transmembrane region" description="Helical" evidence="6">
    <location>
        <begin position="30"/>
        <end position="47"/>
    </location>
</feature>
<evidence type="ECO:0000256" key="1">
    <source>
        <dbReference type="ARBA" id="ARBA00004141"/>
    </source>
</evidence>
<dbReference type="PANTHER" id="PTHR32322:SF2">
    <property type="entry name" value="EAMA DOMAIN-CONTAINING PROTEIN"/>
    <property type="match status" value="1"/>
</dbReference>
<feature type="transmembrane region" description="Helical" evidence="6">
    <location>
        <begin position="59"/>
        <end position="81"/>
    </location>
</feature>
<dbReference type="InterPro" id="IPR050638">
    <property type="entry name" value="AA-Vitamin_Transporters"/>
</dbReference>
<feature type="transmembrane region" description="Helical" evidence="6">
    <location>
        <begin position="207"/>
        <end position="227"/>
    </location>
</feature>
<evidence type="ECO:0000256" key="2">
    <source>
        <dbReference type="ARBA" id="ARBA00007362"/>
    </source>
</evidence>
<comment type="similarity">
    <text evidence="2">Belongs to the EamA transporter family.</text>
</comment>
<evidence type="ECO:0000313" key="9">
    <source>
        <dbReference type="Proteomes" id="UP001501747"/>
    </source>
</evidence>
<reference evidence="9" key="1">
    <citation type="journal article" date="2019" name="Int. J. Syst. Evol. Microbiol.">
        <title>The Global Catalogue of Microorganisms (GCM) 10K type strain sequencing project: providing services to taxonomists for standard genome sequencing and annotation.</title>
        <authorList>
            <consortium name="The Broad Institute Genomics Platform"/>
            <consortium name="The Broad Institute Genome Sequencing Center for Infectious Disease"/>
            <person name="Wu L."/>
            <person name="Ma J."/>
        </authorList>
    </citation>
    <scope>NUCLEOTIDE SEQUENCE [LARGE SCALE GENOMIC DNA]</scope>
    <source>
        <strain evidence="9">JCM 17342</strain>
    </source>
</reference>
<feature type="transmembrane region" description="Helical" evidence="6">
    <location>
        <begin position="114"/>
        <end position="136"/>
    </location>
</feature>
<protein>
    <submittedName>
        <fullName evidence="8">DMT family transporter</fullName>
    </submittedName>
</protein>
<evidence type="ECO:0000259" key="7">
    <source>
        <dbReference type="Pfam" id="PF00892"/>
    </source>
</evidence>
<feature type="transmembrane region" description="Helical" evidence="6">
    <location>
        <begin position="87"/>
        <end position="107"/>
    </location>
</feature>
<dbReference type="SUPFAM" id="SSF103481">
    <property type="entry name" value="Multidrug resistance efflux transporter EmrE"/>
    <property type="match status" value="2"/>
</dbReference>
<keyword evidence="4 6" id="KW-1133">Transmembrane helix</keyword>
<comment type="subcellular location">
    <subcellularLocation>
        <location evidence="1">Membrane</location>
        <topology evidence="1">Multi-pass membrane protein</topology>
    </subcellularLocation>
</comment>
<feature type="domain" description="EamA" evidence="7">
    <location>
        <begin position="2"/>
        <end position="129"/>
    </location>
</feature>
<evidence type="ECO:0000256" key="5">
    <source>
        <dbReference type="ARBA" id="ARBA00023136"/>
    </source>
</evidence>
<keyword evidence="9" id="KW-1185">Reference proteome</keyword>
<keyword evidence="5 6" id="KW-0472">Membrane</keyword>
<comment type="caution">
    <text evidence="8">The sequence shown here is derived from an EMBL/GenBank/DDBJ whole genome shotgun (WGS) entry which is preliminary data.</text>
</comment>
<dbReference type="InterPro" id="IPR000620">
    <property type="entry name" value="EamA_dom"/>
</dbReference>
<evidence type="ECO:0000313" key="8">
    <source>
        <dbReference type="EMBL" id="GAA4032628.1"/>
    </source>
</evidence>
<evidence type="ECO:0000256" key="6">
    <source>
        <dbReference type="SAM" id="Phobius"/>
    </source>
</evidence>
<evidence type="ECO:0000256" key="4">
    <source>
        <dbReference type="ARBA" id="ARBA00022989"/>
    </source>
</evidence>
<accession>A0ABP7TX76</accession>